<comment type="subcellular location">
    <subcellularLocation>
        <location evidence="1">Mitochondrion</location>
    </subcellularLocation>
</comment>
<sequence length="186" mass="21509">MSNSHIFLKPGFINVPLQNGIGRYVGQLQRVVLKFCKNNGSSRGMREFIESDLVNFAKNNPGIVVYLKPRRHRTAVIKAEYLNGDTQWLSCRNFSKDEIYKWLELLRKQQKNHEGSRIRKLWHTENPSIQGPWTPFTFRDPKLNLATFPDEELGKSENVASTSQDELVEMFKRQKLLELEAASASN</sequence>
<name>A0A9P0GCD0_9CUCU</name>
<dbReference type="Proteomes" id="UP001153636">
    <property type="component" value="Chromosome 3"/>
</dbReference>
<dbReference type="Gene3D" id="3.40.30.10">
    <property type="entry name" value="Glutaredoxin"/>
    <property type="match status" value="1"/>
</dbReference>
<evidence type="ECO:0000313" key="9">
    <source>
        <dbReference type="Proteomes" id="UP001153636"/>
    </source>
</evidence>
<keyword evidence="3" id="KW-0689">Ribosomal protein</keyword>
<dbReference type="InterPro" id="IPR036249">
    <property type="entry name" value="Thioredoxin-like_sf"/>
</dbReference>
<evidence type="ECO:0000256" key="5">
    <source>
        <dbReference type="ARBA" id="ARBA00023274"/>
    </source>
</evidence>
<keyword evidence="4" id="KW-0496">Mitochondrion</keyword>
<proteinExistence type="inferred from homology"/>
<evidence type="ECO:0000256" key="2">
    <source>
        <dbReference type="ARBA" id="ARBA00006073"/>
    </source>
</evidence>
<dbReference type="SMART" id="SM00916">
    <property type="entry name" value="L51_S25_CI-B8"/>
    <property type="match status" value="1"/>
</dbReference>
<evidence type="ECO:0000256" key="6">
    <source>
        <dbReference type="ARBA" id="ARBA00035188"/>
    </source>
</evidence>
<dbReference type="PANTHER" id="PTHR21396:SF2">
    <property type="entry name" value="LARGE RIBOSOMAL SUBUNIT PROTEIN ML43"/>
    <property type="match status" value="1"/>
</dbReference>
<dbReference type="AlphaFoldDB" id="A0A9P0GCD0"/>
<protein>
    <recommendedName>
        <fullName evidence="6">Large ribosomal subunit protein mL43</fullName>
    </recommendedName>
</protein>
<evidence type="ECO:0000259" key="7">
    <source>
        <dbReference type="SMART" id="SM00916"/>
    </source>
</evidence>
<dbReference type="Pfam" id="PF05047">
    <property type="entry name" value="L51_S25_CI-B8"/>
    <property type="match status" value="1"/>
</dbReference>
<dbReference type="GO" id="GO:0032543">
    <property type="term" value="P:mitochondrial translation"/>
    <property type="evidence" value="ECO:0007669"/>
    <property type="project" value="InterPro"/>
</dbReference>
<dbReference type="SUPFAM" id="SSF52833">
    <property type="entry name" value="Thioredoxin-like"/>
    <property type="match status" value="1"/>
</dbReference>
<keyword evidence="9" id="KW-1185">Reference proteome</keyword>
<evidence type="ECO:0000256" key="4">
    <source>
        <dbReference type="ARBA" id="ARBA00023128"/>
    </source>
</evidence>
<gene>
    <name evidence="8" type="ORF">PSYICH_LOCUS9149</name>
</gene>
<reference evidence="8" key="1">
    <citation type="submission" date="2022-01" db="EMBL/GenBank/DDBJ databases">
        <authorList>
            <person name="King R."/>
        </authorList>
    </citation>
    <scope>NUCLEOTIDE SEQUENCE</scope>
</reference>
<accession>A0A9P0GCD0</accession>
<dbReference type="InterPro" id="IPR007741">
    <property type="entry name" value="Ribosomal_mL43/mS25/NADH_DH"/>
</dbReference>
<keyword evidence="5" id="KW-0687">Ribonucleoprotein</keyword>
<dbReference type="FunFam" id="3.40.30.10:FF:000257">
    <property type="entry name" value="39S ribosomal protein L43"/>
    <property type="match status" value="1"/>
</dbReference>
<evidence type="ECO:0000256" key="1">
    <source>
        <dbReference type="ARBA" id="ARBA00004173"/>
    </source>
</evidence>
<dbReference type="GO" id="GO:0005762">
    <property type="term" value="C:mitochondrial large ribosomal subunit"/>
    <property type="evidence" value="ECO:0007669"/>
    <property type="project" value="TreeGrafter"/>
</dbReference>
<organism evidence="8 9">
    <name type="scientific">Psylliodes chrysocephalus</name>
    <dbReference type="NCBI Taxonomy" id="3402493"/>
    <lineage>
        <taxon>Eukaryota</taxon>
        <taxon>Metazoa</taxon>
        <taxon>Ecdysozoa</taxon>
        <taxon>Arthropoda</taxon>
        <taxon>Hexapoda</taxon>
        <taxon>Insecta</taxon>
        <taxon>Pterygota</taxon>
        <taxon>Neoptera</taxon>
        <taxon>Endopterygota</taxon>
        <taxon>Coleoptera</taxon>
        <taxon>Polyphaga</taxon>
        <taxon>Cucujiformia</taxon>
        <taxon>Chrysomeloidea</taxon>
        <taxon>Chrysomelidae</taxon>
        <taxon>Galerucinae</taxon>
        <taxon>Alticini</taxon>
        <taxon>Psylliodes</taxon>
    </lineage>
</organism>
<dbReference type="InterPro" id="IPR039927">
    <property type="entry name" value="Ribosomal_mL43"/>
</dbReference>
<dbReference type="GO" id="GO:0003735">
    <property type="term" value="F:structural constituent of ribosome"/>
    <property type="evidence" value="ECO:0007669"/>
    <property type="project" value="InterPro"/>
</dbReference>
<evidence type="ECO:0000256" key="3">
    <source>
        <dbReference type="ARBA" id="ARBA00022980"/>
    </source>
</evidence>
<dbReference type="PANTHER" id="PTHR21396">
    <property type="entry name" value="39S RIBOSOMAL PROTEIN L43"/>
    <property type="match status" value="1"/>
</dbReference>
<dbReference type="OrthoDB" id="88at2759"/>
<evidence type="ECO:0000313" key="8">
    <source>
        <dbReference type="EMBL" id="CAH1108123.1"/>
    </source>
</evidence>
<comment type="similarity">
    <text evidence="2">Belongs to the mitochondrion-specific ribosomal protein mL43 family.</text>
</comment>
<dbReference type="EMBL" id="OV651815">
    <property type="protein sequence ID" value="CAH1108123.1"/>
    <property type="molecule type" value="Genomic_DNA"/>
</dbReference>
<feature type="domain" description="Ribosomal protein/NADH dehydrogenase" evidence="7">
    <location>
        <begin position="37"/>
        <end position="110"/>
    </location>
</feature>